<comment type="caution">
    <text evidence="5">The sequence shown here is derived from an EMBL/GenBank/DDBJ whole genome shotgun (WGS) entry which is preliminary data.</text>
</comment>
<dbReference type="InterPro" id="IPR019328">
    <property type="entry name" value="PIGH-H_dom"/>
</dbReference>
<dbReference type="EMBL" id="JAGFBS010000031">
    <property type="protein sequence ID" value="KAG6371913.1"/>
    <property type="molecule type" value="Genomic_DNA"/>
</dbReference>
<evidence type="ECO:0000259" key="4">
    <source>
        <dbReference type="Pfam" id="PF10181"/>
    </source>
</evidence>
<accession>A0A8I3A6E6</accession>
<evidence type="ECO:0000256" key="1">
    <source>
        <dbReference type="ARBA" id="ARBA00004687"/>
    </source>
</evidence>
<gene>
    <name evidence="5" type="ORF">JVT61DRAFT_8922</name>
</gene>
<dbReference type="Pfam" id="PF10181">
    <property type="entry name" value="PIG-H"/>
    <property type="match status" value="1"/>
</dbReference>
<dbReference type="OrthoDB" id="6256716at2759"/>
<protein>
    <recommendedName>
        <fullName evidence="4">Phosphatidylinositol N-acetylglucosaminyltransferase subunit H conserved domain-containing protein</fullName>
    </recommendedName>
</protein>
<feature type="domain" description="Phosphatidylinositol N-acetylglucosaminyltransferase subunit H conserved" evidence="4">
    <location>
        <begin position="96"/>
        <end position="155"/>
    </location>
</feature>
<dbReference type="PANTHER" id="PTHR15231">
    <property type="entry name" value="PHOSPHATIDYLINOSITOL N-ACETYLGLUCOSAMINYLTRANSFERASE SUBUNIT H"/>
    <property type="match status" value="1"/>
</dbReference>
<dbReference type="InterPro" id="IPR044215">
    <property type="entry name" value="PIG-H"/>
</dbReference>
<comment type="pathway">
    <text evidence="1">Glycolipid biosynthesis; glycosylphosphatidylinositol-anchor biosynthesis.</text>
</comment>
<feature type="transmembrane region" description="Helical" evidence="3">
    <location>
        <begin position="68"/>
        <end position="87"/>
    </location>
</feature>
<dbReference type="UniPathway" id="UPA00196"/>
<reference evidence="5" key="1">
    <citation type="submission" date="2021-03" db="EMBL/GenBank/DDBJ databases">
        <title>Evolutionary innovations through gain and loss of genes in the ectomycorrhizal Boletales.</title>
        <authorList>
            <person name="Wu G."/>
            <person name="Miyauchi S."/>
            <person name="Morin E."/>
            <person name="Yang Z.-L."/>
            <person name="Xu J."/>
            <person name="Martin F.M."/>
        </authorList>
    </citation>
    <scope>NUCLEOTIDE SEQUENCE</scope>
    <source>
        <strain evidence="5">BR01</strain>
    </source>
</reference>
<dbReference type="GO" id="GO:0000506">
    <property type="term" value="C:glycosylphosphatidylinositol-N-acetylglucosaminyltransferase (GPI-GnT) complex"/>
    <property type="evidence" value="ECO:0007669"/>
    <property type="project" value="InterPro"/>
</dbReference>
<keyword evidence="6" id="KW-1185">Reference proteome</keyword>
<proteinExistence type="inferred from homology"/>
<evidence type="ECO:0000256" key="2">
    <source>
        <dbReference type="ARBA" id="ARBA00009610"/>
    </source>
</evidence>
<dbReference type="Proteomes" id="UP000683000">
    <property type="component" value="Unassembled WGS sequence"/>
</dbReference>
<sequence length="234" mass="26206">MRQTRPLPDTHPELTVLCWPGFTEYRVENWRLARDGSGRVVRGSCAWSWVDVGVVVLGIVWIQVEVPVLRRVLLAGIGFVFTCLVWIRFTQVLHESLLVFPTLGFQLETHRGHPFLPTLLITRHFIPLSALEDVVIHEGFRRWNVRFYLAALRRTMTYEVSTVASASTTTSTSTLGAAAATTSGTLGTASGRIEVRVAFENVLPYFPVLKSIYLGVQETLFPPPARVVQTGDDR</sequence>
<evidence type="ECO:0000313" key="5">
    <source>
        <dbReference type="EMBL" id="KAG6371913.1"/>
    </source>
</evidence>
<feature type="transmembrane region" description="Helical" evidence="3">
    <location>
        <begin position="40"/>
        <end position="62"/>
    </location>
</feature>
<organism evidence="5 6">
    <name type="scientific">Boletus reticuloceps</name>
    <dbReference type="NCBI Taxonomy" id="495285"/>
    <lineage>
        <taxon>Eukaryota</taxon>
        <taxon>Fungi</taxon>
        <taxon>Dikarya</taxon>
        <taxon>Basidiomycota</taxon>
        <taxon>Agaricomycotina</taxon>
        <taxon>Agaricomycetes</taxon>
        <taxon>Agaricomycetidae</taxon>
        <taxon>Boletales</taxon>
        <taxon>Boletineae</taxon>
        <taxon>Boletaceae</taxon>
        <taxon>Boletoideae</taxon>
        <taxon>Boletus</taxon>
    </lineage>
</organism>
<name>A0A8I3A6E6_9AGAM</name>
<keyword evidence="3" id="KW-0472">Membrane</keyword>
<dbReference type="PANTHER" id="PTHR15231:SF1">
    <property type="entry name" value="PHOSPHATIDYLINOSITOL N-ACETYLGLUCOSAMINYLTRANSFERASE SUBUNIT H"/>
    <property type="match status" value="1"/>
</dbReference>
<dbReference type="AlphaFoldDB" id="A0A8I3A6E6"/>
<comment type="similarity">
    <text evidence="2">Belongs to the PIGH family.</text>
</comment>
<dbReference type="GO" id="GO:0006506">
    <property type="term" value="P:GPI anchor biosynthetic process"/>
    <property type="evidence" value="ECO:0007669"/>
    <property type="project" value="UniProtKB-UniPathway"/>
</dbReference>
<keyword evidence="3" id="KW-0812">Transmembrane</keyword>
<evidence type="ECO:0000313" key="6">
    <source>
        <dbReference type="Proteomes" id="UP000683000"/>
    </source>
</evidence>
<evidence type="ECO:0000256" key="3">
    <source>
        <dbReference type="SAM" id="Phobius"/>
    </source>
</evidence>
<keyword evidence="3" id="KW-1133">Transmembrane helix</keyword>